<sequence length="673" mass="75291">MVVPSGKLEGRRFSSYSQNDEDDIFTRSPFGVKRGTLSAISAPLGTAYNPPNNGFLGFATASISAGVPNHHMPVAPGSIGSAGTKVGAKSSFLERFANVSEATKEVELLNSMGTLSIGSGGRAKPIRDSDNKQFLASPNSSSIYLNASGELPEMHSPVSDSLNMNYTGVRHQSISEKIDSYSEHNSVSMDMNSQEEAKNIWNPANATSFFPSFEPQQVFPQMYPPYPFMNQLFGPDPQPFMPGGDPQPFMSGGDPQLQYGMFQPQFMYGGPQPPASPPKKEEFVAPSTGKRGRRRQEKEKEKAGPSNIYRSPLLEEIRNCDSPLDKFSLKDIYGHGIEFSKDQHGSRFIQQLLSAASTSAEDKEVIFNEIREIAYELMTDVFGNYVIQKYFEFGDDLQKSVLLSIMWGNFIALSLQMYGCRVVQKAIEFVDANNQYRIMEEFKDRVIQLIKDQNGNHVIQKSIEAVRPFHKVSFILASVKGQIYHLSTHPYGCRVIQRLLEFSGPEDQEAILAELHKFTFYLIQDQYGNYVIQHILEKGDEQRRQEIFLVVNSAVVNLSKHKFASNVVEKCIVYGDAQQRSAILVEVLRNNNDITNTDIIEPNSALALMMKDQFANYVVQKLVEVTRGDKKKLLIAKIKLYLKQISKSSFGKHLASIEKLILLAETTVVSDED</sequence>
<dbReference type="PROSITE" id="PS50302">
    <property type="entry name" value="PUM"/>
    <property type="match status" value="8"/>
</dbReference>
<feature type="repeat" description="Pumilio" evidence="7">
    <location>
        <begin position="598"/>
        <end position="636"/>
    </location>
</feature>
<dbReference type="FunFam" id="1.25.10.10:FF:000004">
    <property type="entry name" value="Pumilio homolog 1 isoform 2"/>
    <property type="match status" value="1"/>
</dbReference>
<dbReference type="GO" id="GO:0010795">
    <property type="term" value="P:regulation of ubiquinone biosynthetic process"/>
    <property type="evidence" value="ECO:0007669"/>
    <property type="project" value="EnsemblFungi"/>
</dbReference>
<dbReference type="InterPro" id="IPR001313">
    <property type="entry name" value="Pumilio_RNA-bd_rpt"/>
</dbReference>
<gene>
    <name evidence="10" type="ORF">BABINDRAFT_172319</name>
</gene>
<evidence type="ECO:0000256" key="8">
    <source>
        <dbReference type="SAM" id="MobiDB-lite"/>
    </source>
</evidence>
<dbReference type="GO" id="GO:0051646">
    <property type="term" value="P:mitochondrion localization"/>
    <property type="evidence" value="ECO:0007669"/>
    <property type="project" value="EnsemblFungi"/>
</dbReference>
<keyword evidence="3" id="KW-0677">Repeat</keyword>
<dbReference type="InterPro" id="IPR011989">
    <property type="entry name" value="ARM-like"/>
</dbReference>
<dbReference type="Proteomes" id="UP000094336">
    <property type="component" value="Unassembled WGS sequence"/>
</dbReference>
<dbReference type="SUPFAM" id="SSF48371">
    <property type="entry name" value="ARM repeat"/>
    <property type="match status" value="1"/>
</dbReference>
<protein>
    <recommendedName>
        <fullName evidence="6">Pumilio homology domain family member 3</fullName>
    </recommendedName>
</protein>
<dbReference type="PANTHER" id="PTHR12537">
    <property type="entry name" value="RNA BINDING PROTEIN PUMILIO-RELATED"/>
    <property type="match status" value="1"/>
</dbReference>
<evidence type="ECO:0000313" key="11">
    <source>
        <dbReference type="Proteomes" id="UP000094336"/>
    </source>
</evidence>
<comment type="subcellular location">
    <subcellularLocation>
        <location evidence="1">Cytoplasm</location>
    </subcellularLocation>
</comment>
<dbReference type="GO" id="GO:0009060">
    <property type="term" value="P:aerobic respiration"/>
    <property type="evidence" value="ECO:0007669"/>
    <property type="project" value="EnsemblFungi"/>
</dbReference>
<dbReference type="GO" id="GO:0007005">
    <property type="term" value="P:mitochondrion organization"/>
    <property type="evidence" value="ECO:0007669"/>
    <property type="project" value="EnsemblFungi"/>
</dbReference>
<evidence type="ECO:0000256" key="3">
    <source>
        <dbReference type="ARBA" id="ARBA00022737"/>
    </source>
</evidence>
<feature type="repeat" description="Pumilio" evidence="7">
    <location>
        <begin position="441"/>
        <end position="477"/>
    </location>
</feature>
<dbReference type="CDD" id="cd07920">
    <property type="entry name" value="Pumilio"/>
    <property type="match status" value="1"/>
</dbReference>
<evidence type="ECO:0000259" key="9">
    <source>
        <dbReference type="PROSITE" id="PS50303"/>
    </source>
</evidence>
<dbReference type="InterPro" id="IPR016024">
    <property type="entry name" value="ARM-type_fold"/>
</dbReference>
<dbReference type="PANTHER" id="PTHR12537:SF12">
    <property type="entry name" value="MATERNAL PROTEIN PUMILIO"/>
    <property type="match status" value="1"/>
</dbReference>
<keyword evidence="2" id="KW-0963">Cytoplasm</keyword>
<comment type="similarity">
    <text evidence="5">Belongs to the PUF3 family.</text>
</comment>
<organism evidence="10 11">
    <name type="scientific">Babjeviella inositovora NRRL Y-12698</name>
    <dbReference type="NCBI Taxonomy" id="984486"/>
    <lineage>
        <taxon>Eukaryota</taxon>
        <taxon>Fungi</taxon>
        <taxon>Dikarya</taxon>
        <taxon>Ascomycota</taxon>
        <taxon>Saccharomycotina</taxon>
        <taxon>Pichiomycetes</taxon>
        <taxon>Serinales incertae sedis</taxon>
        <taxon>Babjeviella</taxon>
    </lineage>
</organism>
<dbReference type="Gene3D" id="1.25.10.10">
    <property type="entry name" value="Leucine-rich Repeat Variant"/>
    <property type="match status" value="1"/>
</dbReference>
<dbReference type="EMBL" id="KV454435">
    <property type="protein sequence ID" value="ODQ78607.1"/>
    <property type="molecule type" value="Genomic_DNA"/>
</dbReference>
<feature type="repeat" description="Pumilio" evidence="7">
    <location>
        <begin position="514"/>
        <end position="549"/>
    </location>
</feature>
<dbReference type="STRING" id="984486.A0A1E3QNP5"/>
<feature type="region of interest" description="Disordered" evidence="8">
    <location>
        <begin position="266"/>
        <end position="308"/>
    </location>
</feature>
<feature type="repeat" description="Pumilio" evidence="7">
    <location>
        <begin position="404"/>
        <end position="440"/>
    </location>
</feature>
<dbReference type="RefSeq" id="XP_018983935.1">
    <property type="nucleotide sequence ID" value="XM_019130878.1"/>
</dbReference>
<dbReference type="InterPro" id="IPR033133">
    <property type="entry name" value="PUM-HD"/>
</dbReference>
<dbReference type="GO" id="GO:0000288">
    <property type="term" value="P:nuclear-transcribed mRNA catabolic process, deadenylation-dependent decay"/>
    <property type="evidence" value="ECO:0007669"/>
    <property type="project" value="EnsemblFungi"/>
</dbReference>
<accession>A0A1E3QNP5</accession>
<reference evidence="11" key="1">
    <citation type="submission" date="2016-05" db="EMBL/GenBank/DDBJ databases">
        <title>Comparative genomics of biotechnologically important yeasts.</title>
        <authorList>
            <consortium name="DOE Joint Genome Institute"/>
            <person name="Riley R."/>
            <person name="Haridas S."/>
            <person name="Wolfe K.H."/>
            <person name="Lopes M.R."/>
            <person name="Hittinger C.T."/>
            <person name="Goker M."/>
            <person name="Salamov A."/>
            <person name="Wisecaver J."/>
            <person name="Long T.M."/>
            <person name="Aerts A.L."/>
            <person name="Barry K."/>
            <person name="Choi C."/>
            <person name="Clum A."/>
            <person name="Coughlan A.Y."/>
            <person name="Deshpande S."/>
            <person name="Douglass A.P."/>
            <person name="Hanson S.J."/>
            <person name="Klenk H.-P."/>
            <person name="Labutti K."/>
            <person name="Lapidus A."/>
            <person name="Lindquist E."/>
            <person name="Lipzen A."/>
            <person name="Meier-Kolthoff J.P."/>
            <person name="Ohm R.A."/>
            <person name="Otillar R.P."/>
            <person name="Pangilinan J."/>
            <person name="Peng Y."/>
            <person name="Rokas A."/>
            <person name="Rosa C.A."/>
            <person name="Scheuner C."/>
            <person name="Sibirny A.A."/>
            <person name="Slot J.C."/>
            <person name="Stielow J.B."/>
            <person name="Sun H."/>
            <person name="Kurtzman C.P."/>
            <person name="Blackwell M."/>
            <person name="Grigoriev I.V."/>
            <person name="Jeffries T.W."/>
        </authorList>
    </citation>
    <scope>NUCLEOTIDE SEQUENCE [LARGE SCALE GENOMIC DNA]</scope>
    <source>
        <strain evidence="11">NRRL Y-12698</strain>
    </source>
</reference>
<feature type="repeat" description="Pumilio" evidence="7">
    <location>
        <begin position="478"/>
        <end position="513"/>
    </location>
</feature>
<keyword evidence="4" id="KW-0694">RNA-binding</keyword>
<feature type="repeat" description="Pumilio" evidence="7">
    <location>
        <begin position="369"/>
        <end position="403"/>
    </location>
</feature>
<dbReference type="AlphaFoldDB" id="A0A1E3QNP5"/>
<dbReference type="Pfam" id="PF00806">
    <property type="entry name" value="PUF"/>
    <property type="match status" value="8"/>
</dbReference>
<keyword evidence="11" id="KW-1185">Reference proteome</keyword>
<evidence type="ECO:0000256" key="5">
    <source>
        <dbReference type="ARBA" id="ARBA00060736"/>
    </source>
</evidence>
<dbReference type="OrthoDB" id="668540at2759"/>
<feature type="repeat" description="Pumilio" evidence="7">
    <location>
        <begin position="331"/>
        <end position="368"/>
    </location>
</feature>
<evidence type="ECO:0000256" key="4">
    <source>
        <dbReference type="ARBA" id="ARBA00022884"/>
    </source>
</evidence>
<dbReference type="SMART" id="SM00025">
    <property type="entry name" value="Pumilio"/>
    <property type="match status" value="8"/>
</dbReference>
<feature type="domain" description="PUM-HD" evidence="9">
    <location>
        <begin position="309"/>
        <end position="662"/>
    </location>
</feature>
<evidence type="ECO:0000256" key="7">
    <source>
        <dbReference type="PROSITE-ProRule" id="PRU00317"/>
    </source>
</evidence>
<dbReference type="GO" id="GO:0042149">
    <property type="term" value="P:cellular response to glucose starvation"/>
    <property type="evidence" value="ECO:0007669"/>
    <property type="project" value="EnsemblFungi"/>
</dbReference>
<evidence type="ECO:0000313" key="10">
    <source>
        <dbReference type="EMBL" id="ODQ78607.1"/>
    </source>
</evidence>
<dbReference type="GO" id="GO:0003730">
    <property type="term" value="F:mRNA 3'-UTR binding"/>
    <property type="evidence" value="ECO:0007669"/>
    <property type="project" value="TreeGrafter"/>
</dbReference>
<dbReference type="GO" id="GO:0008298">
    <property type="term" value="P:intracellular mRNA localization"/>
    <property type="evidence" value="ECO:0007669"/>
    <property type="project" value="EnsemblFungi"/>
</dbReference>
<dbReference type="GO" id="GO:0045727">
    <property type="term" value="P:positive regulation of translation"/>
    <property type="evidence" value="ECO:0007669"/>
    <property type="project" value="EnsemblFungi"/>
</dbReference>
<dbReference type="InterPro" id="IPR033712">
    <property type="entry name" value="Pumilio_RNA-bd"/>
</dbReference>
<evidence type="ECO:0000256" key="1">
    <source>
        <dbReference type="ARBA" id="ARBA00004496"/>
    </source>
</evidence>
<proteinExistence type="inferred from homology"/>
<dbReference type="PROSITE" id="PS50303">
    <property type="entry name" value="PUM_HD"/>
    <property type="match status" value="1"/>
</dbReference>
<dbReference type="GeneID" id="30148731"/>
<name>A0A1E3QNP5_9ASCO</name>
<feature type="repeat" description="Pumilio" evidence="7">
    <location>
        <begin position="550"/>
        <end position="586"/>
    </location>
</feature>
<evidence type="ECO:0000256" key="2">
    <source>
        <dbReference type="ARBA" id="ARBA00022490"/>
    </source>
</evidence>
<evidence type="ECO:0000256" key="6">
    <source>
        <dbReference type="ARBA" id="ARBA00081811"/>
    </source>
</evidence>
<dbReference type="GO" id="GO:0032473">
    <property type="term" value="C:cytoplasmic side of mitochondrial outer membrane"/>
    <property type="evidence" value="ECO:0007669"/>
    <property type="project" value="EnsemblFungi"/>
</dbReference>